<reference evidence="13" key="1">
    <citation type="submission" date="2022-06" db="EMBL/GenBank/DDBJ databases">
        <authorList>
            <person name="Berger JAMES D."/>
            <person name="Berger JAMES D."/>
        </authorList>
    </citation>
    <scope>NUCLEOTIDE SEQUENCE [LARGE SCALE GENOMIC DNA]</scope>
</reference>
<feature type="domain" description="PH" evidence="10">
    <location>
        <begin position="339"/>
        <end position="442"/>
    </location>
</feature>
<dbReference type="Gene3D" id="1.10.167.10">
    <property type="entry name" value="Regulator of G-protein Signalling 4, domain 2"/>
    <property type="match status" value="1"/>
</dbReference>
<dbReference type="PROSITE" id="PS50003">
    <property type="entry name" value="PH_DOMAIN"/>
    <property type="match status" value="1"/>
</dbReference>
<comment type="similarity">
    <text evidence="1 8">Belongs to the protein kinase superfamily. AGC Ser/Thr protein kinase family. GPRK subfamily.</text>
</comment>
<feature type="compositionally biased region" description="Polar residues" evidence="9">
    <location>
        <begin position="523"/>
        <end position="532"/>
    </location>
</feature>
<dbReference type="PROSITE" id="PS00108">
    <property type="entry name" value="PROTEIN_KINASE_ST"/>
    <property type="match status" value="1"/>
</dbReference>
<dbReference type="FunFam" id="1.10.510.10:FF:000118">
    <property type="entry name" value="G protein-coupled receptor kinase"/>
    <property type="match status" value="1"/>
</dbReference>
<dbReference type="Proteomes" id="UP000050795">
    <property type="component" value="Unassembled WGS sequence"/>
</dbReference>
<dbReference type="PROSITE" id="PS51285">
    <property type="entry name" value="AGC_KINASE_CTER"/>
    <property type="match status" value="1"/>
</dbReference>
<keyword evidence="2 8" id="KW-0723">Serine/threonine-protein kinase</keyword>
<evidence type="ECO:0000259" key="12">
    <source>
        <dbReference type="PROSITE" id="PS51285"/>
    </source>
</evidence>
<dbReference type="PRINTS" id="PR00717">
    <property type="entry name" value="GPCRKINASE"/>
</dbReference>
<accession>A0AA85JR74</accession>
<dbReference type="SUPFAM" id="SSF56112">
    <property type="entry name" value="Protein kinase-like (PK-like)"/>
    <property type="match status" value="1"/>
</dbReference>
<keyword evidence="13" id="KW-1185">Reference proteome</keyword>
<feature type="compositionally biased region" description="Gly residues" evidence="9">
    <location>
        <begin position="549"/>
        <end position="559"/>
    </location>
</feature>
<name>A0AA85JR74_TRIRE</name>
<dbReference type="InterPro" id="IPR000719">
    <property type="entry name" value="Prot_kinase_dom"/>
</dbReference>
<evidence type="ECO:0000256" key="4">
    <source>
        <dbReference type="ARBA" id="ARBA00022741"/>
    </source>
</evidence>
<dbReference type="InterPro" id="IPR000239">
    <property type="entry name" value="GPCR_kinase"/>
</dbReference>
<dbReference type="GO" id="GO:0009966">
    <property type="term" value="P:regulation of signal transduction"/>
    <property type="evidence" value="ECO:0007669"/>
    <property type="project" value="TreeGrafter"/>
</dbReference>
<evidence type="ECO:0000256" key="2">
    <source>
        <dbReference type="ARBA" id="ARBA00022527"/>
    </source>
</evidence>
<evidence type="ECO:0000256" key="6">
    <source>
        <dbReference type="ARBA" id="ARBA00022840"/>
    </source>
</evidence>
<dbReference type="PROSITE" id="PS50011">
    <property type="entry name" value="PROTEIN_KINASE_DOM"/>
    <property type="match status" value="1"/>
</dbReference>
<dbReference type="GO" id="GO:0004703">
    <property type="term" value="F:G protein-coupled receptor kinase activity"/>
    <property type="evidence" value="ECO:0007669"/>
    <property type="project" value="InterPro"/>
</dbReference>
<dbReference type="GO" id="GO:0001664">
    <property type="term" value="F:G protein-coupled receptor binding"/>
    <property type="evidence" value="ECO:0007669"/>
    <property type="project" value="TreeGrafter"/>
</dbReference>
<feature type="region of interest" description="Disordered" evidence="9">
    <location>
        <begin position="284"/>
        <end position="321"/>
    </location>
</feature>
<keyword evidence="4 8" id="KW-0547">Nucleotide-binding</keyword>
<evidence type="ECO:0000256" key="8">
    <source>
        <dbReference type="RuleBase" id="RU000308"/>
    </source>
</evidence>
<evidence type="ECO:0000256" key="1">
    <source>
        <dbReference type="ARBA" id="ARBA00009793"/>
    </source>
</evidence>
<dbReference type="AlphaFoldDB" id="A0AA85JR74"/>
<dbReference type="InterPro" id="IPR011009">
    <property type="entry name" value="Kinase-like_dom_sf"/>
</dbReference>
<dbReference type="GO" id="GO:0005524">
    <property type="term" value="F:ATP binding"/>
    <property type="evidence" value="ECO:0007669"/>
    <property type="project" value="UniProtKB-KW"/>
</dbReference>
<protein>
    <recommendedName>
        <fullName evidence="8">G protein-coupled receptor kinase</fullName>
        <ecNumber evidence="8">2.7.11.-</ecNumber>
    </recommendedName>
</protein>
<evidence type="ECO:0000256" key="3">
    <source>
        <dbReference type="ARBA" id="ARBA00022679"/>
    </source>
</evidence>
<dbReference type="PANTHER" id="PTHR24355:SF18">
    <property type="entry name" value="G PROTEIN-COUPLED RECEPTOR KINASE"/>
    <property type="match status" value="1"/>
</dbReference>
<keyword evidence="5 8" id="KW-0418">Kinase</keyword>
<evidence type="ECO:0000313" key="14">
    <source>
        <dbReference type="WBParaSite" id="TREG1_40150.1"/>
    </source>
</evidence>
<keyword evidence="3 8" id="KW-0808">Transferase</keyword>
<dbReference type="InterPro" id="IPR008271">
    <property type="entry name" value="Ser/Thr_kinase_AS"/>
</dbReference>
<evidence type="ECO:0000259" key="10">
    <source>
        <dbReference type="PROSITE" id="PS50003"/>
    </source>
</evidence>
<evidence type="ECO:0000259" key="11">
    <source>
        <dbReference type="PROSITE" id="PS50011"/>
    </source>
</evidence>
<dbReference type="InterPro" id="IPR000961">
    <property type="entry name" value="AGC-kinase_C"/>
</dbReference>
<feature type="region of interest" description="Disordered" evidence="9">
    <location>
        <begin position="486"/>
        <end position="583"/>
    </location>
</feature>
<feature type="active site" description="Proton acceptor" evidence="7">
    <location>
        <position position="61"/>
    </location>
</feature>
<dbReference type="SMART" id="SM00233">
    <property type="entry name" value="PH"/>
    <property type="match status" value="1"/>
</dbReference>
<dbReference type="Pfam" id="PF00069">
    <property type="entry name" value="Pkinase"/>
    <property type="match status" value="1"/>
</dbReference>
<dbReference type="InterPro" id="IPR044926">
    <property type="entry name" value="RGS_subdomain_2"/>
</dbReference>
<feature type="compositionally biased region" description="Polar residues" evidence="9">
    <location>
        <begin position="486"/>
        <end position="495"/>
    </location>
</feature>
<evidence type="ECO:0000256" key="5">
    <source>
        <dbReference type="ARBA" id="ARBA00022777"/>
    </source>
</evidence>
<sequence length="583" mass="64359">MTYAFQTPEKLCFILDLMNGGDLHYHLTQHNIFSESEVRFYAAEVILGLEHMHNRFVVYRDLKPANILLDEYGHVRISDLGLACDFSRRKPHASVGTHGYMAPEVLQKGCPYDSSADWFSLGCMLYKLLRGHSPFRHHKTKDKHEIDRMTMTMSLDIPDGMSCEMRSLLEGLLARDVCNRLGCMGRGSLEVREHPFFKGIDWQQVYLQKYPPPLIPPRGEVNAADAFDIGSFDEEDTKGIKLTEADQALYQNFSLVVSERWQLEIAETVFDFVNQEADKIDAKRARARQRSTQTVDVPSSGVTSSTGNLSNSGSGGVSNTGSGGNLLSDSLTVDGVASDCIVEGEVLKLGGPFLQTWQRKHLRLFPNRLELYNKSRDGLILKKGVDLISMLDIKEISPEFSRVCKMDNCISIKLKNDTRLYITSNDKILITQWKEEILEGYRISCELMAHMNKKAHKMYGVVDPVSNADSHPSGCITTVTPAHTSTVGIGGSNVQPPHAASRFPQKSHSPPQGSSQPRPRLSHQASMPSYPSANHKGQGASFDSITGPKSGGDQTGGDTDGNQDMNAQDGGGGVVSDNSNKCN</sequence>
<dbReference type="InterPro" id="IPR001849">
    <property type="entry name" value="PH_domain"/>
</dbReference>
<organism evidence="13 14">
    <name type="scientific">Trichobilharzia regenti</name>
    <name type="common">Nasal bird schistosome</name>
    <dbReference type="NCBI Taxonomy" id="157069"/>
    <lineage>
        <taxon>Eukaryota</taxon>
        <taxon>Metazoa</taxon>
        <taxon>Spiralia</taxon>
        <taxon>Lophotrochozoa</taxon>
        <taxon>Platyhelminthes</taxon>
        <taxon>Trematoda</taxon>
        <taxon>Digenea</taxon>
        <taxon>Strigeidida</taxon>
        <taxon>Schistosomatoidea</taxon>
        <taxon>Schistosomatidae</taxon>
        <taxon>Trichobilharzia</taxon>
    </lineage>
</organism>
<dbReference type="CDD" id="cd01240">
    <property type="entry name" value="PH_GRK2_subgroup"/>
    <property type="match status" value="1"/>
</dbReference>
<dbReference type="Gene3D" id="1.10.510.10">
    <property type="entry name" value="Transferase(Phosphotransferase) domain 1"/>
    <property type="match status" value="1"/>
</dbReference>
<feature type="compositionally biased region" description="Low complexity" evidence="9">
    <location>
        <begin position="504"/>
        <end position="519"/>
    </location>
</feature>
<feature type="compositionally biased region" description="Low complexity" evidence="9">
    <location>
        <begin position="299"/>
        <end position="312"/>
    </location>
</feature>
<evidence type="ECO:0000313" key="13">
    <source>
        <dbReference type="Proteomes" id="UP000050795"/>
    </source>
</evidence>
<keyword evidence="6 8" id="KW-0067">ATP-binding</keyword>
<dbReference type="SMART" id="SM00133">
    <property type="entry name" value="S_TK_X"/>
    <property type="match status" value="1"/>
</dbReference>
<dbReference type="GO" id="GO:0007186">
    <property type="term" value="P:G protein-coupled receptor signaling pathway"/>
    <property type="evidence" value="ECO:0007669"/>
    <property type="project" value="TreeGrafter"/>
</dbReference>
<feature type="domain" description="Protein kinase" evidence="11">
    <location>
        <begin position="1"/>
        <end position="197"/>
    </location>
</feature>
<dbReference type="SUPFAM" id="SSF50729">
    <property type="entry name" value="PH domain-like"/>
    <property type="match status" value="1"/>
</dbReference>
<dbReference type="SMART" id="SM00220">
    <property type="entry name" value="S_TKc"/>
    <property type="match status" value="1"/>
</dbReference>
<evidence type="ECO:0000256" key="7">
    <source>
        <dbReference type="PIRSR" id="PIRSR600239-51"/>
    </source>
</evidence>
<feature type="domain" description="AGC-kinase C-terminal" evidence="12">
    <location>
        <begin position="198"/>
        <end position="265"/>
    </location>
</feature>
<dbReference type="InterPro" id="IPR011993">
    <property type="entry name" value="PH-like_dom_sf"/>
</dbReference>
<dbReference type="Gene3D" id="2.30.29.30">
    <property type="entry name" value="Pleckstrin-homology domain (PH domain)/Phosphotyrosine-binding domain (PTB)"/>
    <property type="match status" value="1"/>
</dbReference>
<dbReference type="Gene3D" id="3.30.200.20">
    <property type="entry name" value="Phosphorylase Kinase, domain 1"/>
    <property type="match status" value="1"/>
</dbReference>
<proteinExistence type="inferred from homology"/>
<reference evidence="14" key="2">
    <citation type="submission" date="2023-11" db="UniProtKB">
        <authorList>
            <consortium name="WormBaseParasite"/>
        </authorList>
    </citation>
    <scope>IDENTIFICATION</scope>
</reference>
<dbReference type="EC" id="2.7.11.-" evidence="8"/>
<evidence type="ECO:0000256" key="9">
    <source>
        <dbReference type="SAM" id="MobiDB-lite"/>
    </source>
</evidence>
<dbReference type="WBParaSite" id="TREG1_40150.1">
    <property type="protein sequence ID" value="TREG1_40150.1"/>
    <property type="gene ID" value="TREG1_40150"/>
</dbReference>
<dbReference type="PANTHER" id="PTHR24355">
    <property type="entry name" value="G PROTEIN-COUPLED RECEPTOR KINASE/RIBOSOMAL PROTEIN S6 KINASE"/>
    <property type="match status" value="1"/>
</dbReference>